<gene>
    <name evidence="2" type="ORF">HYY65_07270</name>
</gene>
<dbReference type="InterPro" id="IPR011059">
    <property type="entry name" value="Metal-dep_hydrolase_composite"/>
</dbReference>
<protein>
    <submittedName>
        <fullName evidence="2">Amidohydrolase family protein</fullName>
    </submittedName>
</protein>
<feature type="domain" description="Amidohydrolase-related" evidence="1">
    <location>
        <begin position="58"/>
        <end position="421"/>
    </location>
</feature>
<dbReference type="Pfam" id="PF01979">
    <property type="entry name" value="Amidohydro_1"/>
    <property type="match status" value="1"/>
</dbReference>
<comment type="caution">
    <text evidence="2">The sequence shown here is derived from an EMBL/GenBank/DDBJ whole genome shotgun (WGS) entry which is preliminary data.</text>
</comment>
<dbReference type="InterPro" id="IPR014756">
    <property type="entry name" value="Ig_E-set"/>
</dbReference>
<dbReference type="InterPro" id="IPR032466">
    <property type="entry name" value="Metal_Hydrolase"/>
</dbReference>
<dbReference type="PANTHER" id="PTHR43135">
    <property type="entry name" value="ALPHA-D-RIBOSE 1-METHYLPHOSPHONATE 5-TRIPHOSPHATE DIPHOSPHATASE"/>
    <property type="match status" value="1"/>
</dbReference>
<dbReference type="InterPro" id="IPR013783">
    <property type="entry name" value="Ig-like_fold"/>
</dbReference>
<accession>A0A932M0Q3</accession>
<dbReference type="Gene3D" id="2.60.40.10">
    <property type="entry name" value="Immunoglobulins"/>
    <property type="match status" value="1"/>
</dbReference>
<proteinExistence type="predicted"/>
<sequence>MSQTLVIRGGTLIDVSGGKSLQNSVIVIEGDRFHQIGQGQMVSVPPGAEVIEAPGKWIIPGLIDSHVHYRDWMPELFLAFGVTSVKDLGNPTEWILAQREGVTRGKIVGPRIFASGSLLIARGARSHHIPVSSPEEARRETKKLIECGVDVIKVHLGVTADMIRAVAEEAHRAGLRVTGHIDLSARDAVLAGLDGVEHATGIDRATIRDPLRVQKLAQFSTLIEKFIGPGHLMEPRYFDELIQIFVERGTYVGPNLITLWGAVVEHRRQHEYEDFHLLRQPGLDYIPEDRRRYWLDNYNAVYGATAKYSFEDLRQGFIQHRDFIGQLARAGGKVVAESDTGAVVPGIGLHRELELLVEAGMTPMQALQSATTVAAEFLQKEKDLGSIAPGKLADLVVLGLNPLESISNTQKIDRVIQGGRVLDHGFHREFTNPIPRPSHEEFYGNPLPQIEKLSPVIATEEDPETEITLRGTSFQRESVARLDGVGLHTEFLSPTELRAIIPARLLRRVGTFPVTVTNPKPEG</sequence>
<dbReference type="Proteomes" id="UP000741360">
    <property type="component" value="Unassembled WGS sequence"/>
</dbReference>
<dbReference type="PANTHER" id="PTHR43135:SF3">
    <property type="entry name" value="ALPHA-D-RIBOSE 1-METHYLPHOSPHONATE 5-TRIPHOSPHATE DIPHOSPHATASE"/>
    <property type="match status" value="1"/>
</dbReference>
<reference evidence="2" key="1">
    <citation type="submission" date="2020-07" db="EMBL/GenBank/DDBJ databases">
        <title>Huge and variable diversity of episymbiotic CPR bacteria and DPANN archaea in groundwater ecosystems.</title>
        <authorList>
            <person name="He C.Y."/>
            <person name="Keren R."/>
            <person name="Whittaker M."/>
            <person name="Farag I.F."/>
            <person name="Doudna J."/>
            <person name="Cate J.H.D."/>
            <person name="Banfield J.F."/>
        </authorList>
    </citation>
    <scope>NUCLEOTIDE SEQUENCE</scope>
    <source>
        <strain evidence="2">NC_groundwater_717_Ag_S-0.2um_59_8</strain>
    </source>
</reference>
<dbReference type="InterPro" id="IPR051781">
    <property type="entry name" value="Metallo-dep_Hydrolase"/>
</dbReference>
<organism evidence="2 3">
    <name type="scientific">Tectimicrobiota bacterium</name>
    <dbReference type="NCBI Taxonomy" id="2528274"/>
    <lineage>
        <taxon>Bacteria</taxon>
        <taxon>Pseudomonadati</taxon>
        <taxon>Nitrospinota/Tectimicrobiota group</taxon>
        <taxon>Candidatus Tectimicrobiota</taxon>
    </lineage>
</organism>
<dbReference type="EMBL" id="JACPSX010000133">
    <property type="protein sequence ID" value="MBI3014844.1"/>
    <property type="molecule type" value="Genomic_DNA"/>
</dbReference>
<evidence type="ECO:0000313" key="3">
    <source>
        <dbReference type="Proteomes" id="UP000741360"/>
    </source>
</evidence>
<name>A0A932M0Q3_UNCTE</name>
<dbReference type="InterPro" id="IPR006680">
    <property type="entry name" value="Amidohydro-rel"/>
</dbReference>
<feature type="non-terminal residue" evidence="2">
    <location>
        <position position="523"/>
    </location>
</feature>
<dbReference type="SUPFAM" id="SSF51556">
    <property type="entry name" value="Metallo-dependent hydrolases"/>
    <property type="match status" value="1"/>
</dbReference>
<evidence type="ECO:0000313" key="2">
    <source>
        <dbReference type="EMBL" id="MBI3014844.1"/>
    </source>
</evidence>
<dbReference type="Gene3D" id="3.20.20.140">
    <property type="entry name" value="Metal-dependent hydrolases"/>
    <property type="match status" value="1"/>
</dbReference>
<evidence type="ECO:0000259" key="1">
    <source>
        <dbReference type="Pfam" id="PF01979"/>
    </source>
</evidence>
<dbReference type="AlphaFoldDB" id="A0A932M0Q3"/>
<dbReference type="Gene3D" id="2.30.40.10">
    <property type="entry name" value="Urease, subunit C, domain 1"/>
    <property type="match status" value="2"/>
</dbReference>
<dbReference type="SUPFAM" id="SSF81296">
    <property type="entry name" value="E set domains"/>
    <property type="match status" value="1"/>
</dbReference>
<dbReference type="GO" id="GO:0016810">
    <property type="term" value="F:hydrolase activity, acting on carbon-nitrogen (but not peptide) bonds"/>
    <property type="evidence" value="ECO:0007669"/>
    <property type="project" value="InterPro"/>
</dbReference>
<dbReference type="SUPFAM" id="SSF51338">
    <property type="entry name" value="Composite domain of metallo-dependent hydrolases"/>
    <property type="match status" value="1"/>
</dbReference>